<proteinExistence type="predicted"/>
<dbReference type="RefSeq" id="WP_191283526.1">
    <property type="nucleotide sequence ID" value="NZ_BNAI01000004.1"/>
</dbReference>
<protein>
    <submittedName>
        <fullName evidence="2">Uncharacterized protein</fullName>
    </submittedName>
</protein>
<dbReference type="AlphaFoldDB" id="A0A8J3GRQ8"/>
<dbReference type="Proteomes" id="UP000617531">
    <property type="component" value="Unassembled WGS sequence"/>
</dbReference>
<evidence type="ECO:0000256" key="1">
    <source>
        <dbReference type="SAM" id="Phobius"/>
    </source>
</evidence>
<feature type="transmembrane region" description="Helical" evidence="1">
    <location>
        <begin position="40"/>
        <end position="65"/>
    </location>
</feature>
<gene>
    <name evidence="2" type="ORF">GCM10011600_21670</name>
</gene>
<keyword evidence="1" id="KW-0472">Membrane</keyword>
<accession>A0A8J3GRQ8</accession>
<evidence type="ECO:0000313" key="3">
    <source>
        <dbReference type="Proteomes" id="UP000617531"/>
    </source>
</evidence>
<name>A0A8J3GRQ8_9MICO</name>
<evidence type="ECO:0000313" key="2">
    <source>
        <dbReference type="EMBL" id="GHF20377.1"/>
    </source>
</evidence>
<organism evidence="2 3">
    <name type="scientific">Pseudolysinimonas yzui</name>
    <dbReference type="NCBI Taxonomy" id="2708254"/>
    <lineage>
        <taxon>Bacteria</taxon>
        <taxon>Bacillati</taxon>
        <taxon>Actinomycetota</taxon>
        <taxon>Actinomycetes</taxon>
        <taxon>Micrococcales</taxon>
        <taxon>Microbacteriaceae</taxon>
        <taxon>Pseudolysinimonas</taxon>
    </lineage>
</organism>
<feature type="transmembrane region" description="Helical" evidence="1">
    <location>
        <begin position="14"/>
        <end position="34"/>
    </location>
</feature>
<sequence>MAGADGRVRVVERAGPWGVVFLMAYIGAAIYFISESDGGFWSVILGLLQAAVWPVYVLYHVLLLLGA</sequence>
<reference evidence="2" key="1">
    <citation type="journal article" date="2014" name="Int. J. Syst. Evol. Microbiol.">
        <title>Complete genome sequence of Corynebacterium casei LMG S-19264T (=DSM 44701T), isolated from a smear-ripened cheese.</title>
        <authorList>
            <consortium name="US DOE Joint Genome Institute (JGI-PGF)"/>
            <person name="Walter F."/>
            <person name="Albersmeier A."/>
            <person name="Kalinowski J."/>
            <person name="Ruckert C."/>
        </authorList>
    </citation>
    <scope>NUCLEOTIDE SEQUENCE</scope>
    <source>
        <strain evidence="2">CGMCC 1.16548</strain>
    </source>
</reference>
<dbReference type="EMBL" id="BNAI01000004">
    <property type="protein sequence ID" value="GHF20377.1"/>
    <property type="molecule type" value="Genomic_DNA"/>
</dbReference>
<comment type="caution">
    <text evidence="2">The sequence shown here is derived from an EMBL/GenBank/DDBJ whole genome shotgun (WGS) entry which is preliminary data.</text>
</comment>
<keyword evidence="1" id="KW-1133">Transmembrane helix</keyword>
<reference evidence="2" key="2">
    <citation type="submission" date="2020-09" db="EMBL/GenBank/DDBJ databases">
        <authorList>
            <person name="Sun Q."/>
            <person name="Zhou Y."/>
        </authorList>
    </citation>
    <scope>NUCLEOTIDE SEQUENCE</scope>
    <source>
        <strain evidence="2">CGMCC 1.16548</strain>
    </source>
</reference>
<keyword evidence="3" id="KW-1185">Reference proteome</keyword>
<keyword evidence="1" id="KW-0812">Transmembrane</keyword>